<dbReference type="InterPro" id="IPR036291">
    <property type="entry name" value="NAD(P)-bd_dom_sf"/>
</dbReference>
<dbReference type="Pfam" id="PF22725">
    <property type="entry name" value="GFO_IDH_MocA_C3"/>
    <property type="match status" value="1"/>
</dbReference>
<dbReference type="SUPFAM" id="SSF51735">
    <property type="entry name" value="NAD(P)-binding Rossmann-fold domains"/>
    <property type="match status" value="1"/>
</dbReference>
<dbReference type="PANTHER" id="PTHR43818">
    <property type="entry name" value="BCDNA.GH03377"/>
    <property type="match status" value="1"/>
</dbReference>
<dbReference type="AlphaFoldDB" id="A0A7Y6NQZ3"/>
<proteinExistence type="predicted"/>
<evidence type="ECO:0000256" key="2">
    <source>
        <dbReference type="SAM" id="MobiDB-lite"/>
    </source>
</evidence>
<keyword evidence="1" id="KW-0560">Oxidoreductase</keyword>
<evidence type="ECO:0000313" key="5">
    <source>
        <dbReference type="EMBL" id="NUZ07691.1"/>
    </source>
</evidence>
<evidence type="ECO:0000259" key="3">
    <source>
        <dbReference type="Pfam" id="PF01408"/>
    </source>
</evidence>
<dbReference type="PANTHER" id="PTHR43818:SF11">
    <property type="entry name" value="BCDNA.GH03377"/>
    <property type="match status" value="1"/>
</dbReference>
<evidence type="ECO:0000256" key="1">
    <source>
        <dbReference type="ARBA" id="ARBA00023002"/>
    </source>
</evidence>
<gene>
    <name evidence="5" type="ORF">HQN59_18160</name>
</gene>
<dbReference type="GO" id="GO:0016491">
    <property type="term" value="F:oxidoreductase activity"/>
    <property type="evidence" value="ECO:0007669"/>
    <property type="project" value="UniProtKB-KW"/>
</dbReference>
<feature type="domain" description="GFO/IDH/MocA-like oxidoreductase" evidence="4">
    <location>
        <begin position="137"/>
        <end position="240"/>
    </location>
</feature>
<dbReference type="InterPro" id="IPR000683">
    <property type="entry name" value="Gfo/Idh/MocA-like_OxRdtase_N"/>
</dbReference>
<dbReference type="Pfam" id="PF01408">
    <property type="entry name" value="GFO_IDH_MocA"/>
    <property type="match status" value="1"/>
</dbReference>
<feature type="region of interest" description="Disordered" evidence="2">
    <location>
        <begin position="252"/>
        <end position="271"/>
    </location>
</feature>
<dbReference type="Gene3D" id="3.30.360.10">
    <property type="entry name" value="Dihydrodipicolinate Reductase, domain 2"/>
    <property type="match status" value="1"/>
</dbReference>
<comment type="caution">
    <text evidence="5">The sequence shown here is derived from an EMBL/GenBank/DDBJ whole genome shotgun (WGS) entry which is preliminary data.</text>
</comment>
<feature type="domain" description="Gfo/Idh/MocA-like oxidoreductase N-terminal" evidence="3">
    <location>
        <begin position="9"/>
        <end position="127"/>
    </location>
</feature>
<dbReference type="SUPFAM" id="SSF55347">
    <property type="entry name" value="Glyceraldehyde-3-phosphate dehydrogenase-like, C-terminal domain"/>
    <property type="match status" value="1"/>
</dbReference>
<sequence length="390" mass="42239">MADRTEHRLRVGVVGLGIAGGLMVPCLLRHPRATLAGVADRDAELRARFARDYALPVEDEAEALIARADVDAVYIATPHQFHRSHTLLAAEHGKHVVVEKPMALTLADCDAMTEAAARAEVALVVGHTHSFDPAIAEIARRSEAGEWGSLAMLALWNYTDFLYRPRRPEELDTAQGGGILFNQLPHHVDIARLLARSPVRSVRASTAVLDPTRPTEGCCMAFIDFVNGAAASAVYSGYDHFDSDELHGWVSSTGRRKTPRHGESRRALSSLTGGDAEARLRATHYGYGGGSNQQRGVAQHQPHFGTLIATFERADVRTTPDGVAVYDDDGVHEISLPSSSDGRTRVVDELCAAVLDGTPPSHDGAFARTTVETCLAIQESARLRREVVLH</sequence>
<dbReference type="RefSeq" id="WP_176070542.1">
    <property type="nucleotide sequence ID" value="NZ_JABWMJ010000009.1"/>
</dbReference>
<evidence type="ECO:0000313" key="6">
    <source>
        <dbReference type="Proteomes" id="UP000529637"/>
    </source>
</evidence>
<dbReference type="Gene3D" id="3.40.50.720">
    <property type="entry name" value="NAD(P)-binding Rossmann-like Domain"/>
    <property type="match status" value="1"/>
</dbReference>
<dbReference type="InterPro" id="IPR055170">
    <property type="entry name" value="GFO_IDH_MocA-like_dom"/>
</dbReference>
<protein>
    <submittedName>
        <fullName evidence="5">Gfo/Idh/MocA family oxidoreductase</fullName>
    </submittedName>
</protein>
<dbReference type="EMBL" id="JABWMJ010000009">
    <property type="protein sequence ID" value="NUZ07691.1"/>
    <property type="molecule type" value="Genomic_DNA"/>
</dbReference>
<name>A0A7Y6NQZ3_9BURK</name>
<accession>A0A7Y6NQZ3</accession>
<keyword evidence="6" id="KW-1185">Reference proteome</keyword>
<evidence type="ECO:0000259" key="4">
    <source>
        <dbReference type="Pfam" id="PF22725"/>
    </source>
</evidence>
<dbReference type="InterPro" id="IPR050463">
    <property type="entry name" value="Gfo/Idh/MocA_oxidrdct_glycsds"/>
</dbReference>
<dbReference type="Proteomes" id="UP000529637">
    <property type="component" value="Unassembled WGS sequence"/>
</dbReference>
<dbReference type="GO" id="GO:0000166">
    <property type="term" value="F:nucleotide binding"/>
    <property type="evidence" value="ECO:0007669"/>
    <property type="project" value="InterPro"/>
</dbReference>
<organism evidence="5 6">
    <name type="scientific">Piscinibacter koreensis</name>
    <dbReference type="NCBI Taxonomy" id="2742824"/>
    <lineage>
        <taxon>Bacteria</taxon>
        <taxon>Pseudomonadati</taxon>
        <taxon>Pseudomonadota</taxon>
        <taxon>Betaproteobacteria</taxon>
        <taxon>Burkholderiales</taxon>
        <taxon>Sphaerotilaceae</taxon>
        <taxon>Piscinibacter</taxon>
    </lineage>
</organism>
<reference evidence="5 6" key="1">
    <citation type="submission" date="2020-06" db="EMBL/GenBank/DDBJ databases">
        <title>Schlegella sp. ID0723 isolated from air conditioner.</title>
        <authorList>
            <person name="Kim D.Y."/>
            <person name="Kim D.-U."/>
        </authorList>
    </citation>
    <scope>NUCLEOTIDE SEQUENCE [LARGE SCALE GENOMIC DNA]</scope>
    <source>
        <strain evidence="5 6">ID0723</strain>
    </source>
</reference>